<sequence>MAILKKIEFVEFGPFKIIGKKIRTKIENFNPVFQSKYQTIPSLWQQCFSDGTFETLMNMKEHCPSETPDGYEGYTRDFCEKDGTFTYLAGFFMKANAPVPDGFASYEVPACTIAKAWIEGEENDIYPNAHQLTVEAISKNGYVVDWANYFSCEVYTDLRFGIPKNNGQKILILDFYIPCKKNI</sequence>
<name>A0A399IQ51_9CLOT</name>
<organism evidence="2 3">
    <name type="scientific">Clostridium chromiireducens</name>
    <dbReference type="NCBI Taxonomy" id="225345"/>
    <lineage>
        <taxon>Bacteria</taxon>
        <taxon>Bacillati</taxon>
        <taxon>Bacillota</taxon>
        <taxon>Clostridia</taxon>
        <taxon>Eubacteriales</taxon>
        <taxon>Clostridiaceae</taxon>
        <taxon>Clostridium</taxon>
    </lineage>
</organism>
<reference evidence="2 3" key="1">
    <citation type="submission" date="2018-08" db="EMBL/GenBank/DDBJ databases">
        <title>Genome of Clostridium chromiireducens C1, DSM12136.</title>
        <authorList>
            <person name="Xing M."/>
            <person name="Wei Y."/>
            <person name="Ang E.L."/>
            <person name="Zhao H."/>
            <person name="Zhang Y."/>
        </authorList>
    </citation>
    <scope>NUCLEOTIDE SEQUENCE [LARGE SCALE GENOMIC DNA]</scope>
    <source>
        <strain evidence="2 3">C1</strain>
    </source>
</reference>
<dbReference type="SUPFAM" id="SSF55136">
    <property type="entry name" value="Probable bacterial effector-binding domain"/>
    <property type="match status" value="1"/>
</dbReference>
<dbReference type="RefSeq" id="WP_119366241.1">
    <property type="nucleotide sequence ID" value="NZ_QXDJ01000002.1"/>
</dbReference>
<evidence type="ECO:0000313" key="2">
    <source>
        <dbReference type="EMBL" id="RII35090.1"/>
    </source>
</evidence>
<comment type="caution">
    <text evidence="2">The sequence shown here is derived from an EMBL/GenBank/DDBJ whole genome shotgun (WGS) entry which is preliminary data.</text>
</comment>
<proteinExistence type="predicted"/>
<dbReference type="AlphaFoldDB" id="A0A399IQ51"/>
<protein>
    <submittedName>
        <fullName evidence="2">AraC family transcriptional regulator</fullName>
    </submittedName>
</protein>
<dbReference type="InterPro" id="IPR029442">
    <property type="entry name" value="GyrI-like"/>
</dbReference>
<dbReference type="SMART" id="SM00871">
    <property type="entry name" value="AraC_E_bind"/>
    <property type="match status" value="1"/>
</dbReference>
<dbReference type="EMBL" id="QXDJ01000002">
    <property type="protein sequence ID" value="RII35090.1"/>
    <property type="molecule type" value="Genomic_DNA"/>
</dbReference>
<dbReference type="Proteomes" id="UP000265930">
    <property type="component" value="Unassembled WGS sequence"/>
</dbReference>
<evidence type="ECO:0000313" key="3">
    <source>
        <dbReference type="Proteomes" id="UP000265930"/>
    </source>
</evidence>
<feature type="domain" description="AraC effector-binding" evidence="1">
    <location>
        <begin position="5"/>
        <end position="180"/>
    </location>
</feature>
<dbReference type="Pfam" id="PF06445">
    <property type="entry name" value="GyrI-like"/>
    <property type="match status" value="1"/>
</dbReference>
<dbReference type="Gene3D" id="3.20.80.10">
    <property type="entry name" value="Regulatory factor, effector binding domain"/>
    <property type="match status" value="1"/>
</dbReference>
<dbReference type="InterPro" id="IPR010499">
    <property type="entry name" value="AraC_E-bd"/>
</dbReference>
<accession>A0A399IQ51</accession>
<evidence type="ECO:0000259" key="1">
    <source>
        <dbReference type="SMART" id="SM00871"/>
    </source>
</evidence>
<dbReference type="InterPro" id="IPR011256">
    <property type="entry name" value="Reg_factor_effector_dom_sf"/>
</dbReference>
<gene>
    <name evidence="2" type="ORF">D2A34_07740</name>
</gene>